<feature type="compositionally biased region" description="Low complexity" evidence="1">
    <location>
        <begin position="211"/>
        <end position="254"/>
    </location>
</feature>
<comment type="caution">
    <text evidence="3">The sequence shown here is derived from an EMBL/GenBank/DDBJ whole genome shotgun (WGS) entry which is preliminary data.</text>
</comment>
<reference evidence="3 4" key="1">
    <citation type="submission" date="2019-04" db="EMBL/GenBank/DDBJ databases">
        <title>The sequence and de novo assembly of Takifugu bimaculatus genome using PacBio and Hi-C technologies.</title>
        <authorList>
            <person name="Xu P."/>
            <person name="Liu B."/>
            <person name="Zhou Z."/>
        </authorList>
    </citation>
    <scope>NUCLEOTIDE SEQUENCE [LARGE SCALE GENOMIC DNA]</scope>
    <source>
        <strain evidence="3">TB-2018</strain>
        <tissue evidence="3">Muscle</tissue>
    </source>
</reference>
<name>A0A4Z2B7A4_9TELE</name>
<sequence>MDHCCHDPFRGCGSVGAETSALVPVQGSSHQQPWQQRLHHTQQALHVQQRPFSSRASSNVRVSNQTLEWTGSQPGTQLVERSRGSGVTVAVLLTWEPPREGDLPVRNYRVTWMDRNTHTTHKHTHTLHAHTHSNMHTLPTHSRPVDQGKRESNARVTQGAQCELWLHGLLPAASYLLSVQTVAYWGQKRLKSPKLQIVFTTITQRGEDFSNELPSSSSASSPPSTPSLSSSSSSSSSSDLPHSSLLPHPESPLNPVTPGNLRLEVAAPHYHDNQLQVKVFWKLPNHERLPSSRKGLLRPERLTADFEQINGTLLMTVRWRMSQQQLEPSAVDGFQFTWTLQSGVTATKEGLEDTLISQTQTVAASQRSVSVLGLQADSVYQLQLQVLTAGGSNGAAVSKTIHTPEVNATL</sequence>
<dbReference type="InterPro" id="IPR013783">
    <property type="entry name" value="Ig-like_fold"/>
</dbReference>
<dbReference type="InterPro" id="IPR036116">
    <property type="entry name" value="FN3_sf"/>
</dbReference>
<gene>
    <name evidence="3" type="ORF">fugu_006482</name>
</gene>
<dbReference type="PROSITE" id="PS50853">
    <property type="entry name" value="FN3"/>
    <property type="match status" value="1"/>
</dbReference>
<protein>
    <recommendedName>
        <fullName evidence="2">Fibronectin type-III domain-containing protein</fullName>
    </recommendedName>
</protein>
<dbReference type="SUPFAM" id="SSF49265">
    <property type="entry name" value="Fibronectin type III"/>
    <property type="match status" value="2"/>
</dbReference>
<evidence type="ECO:0000256" key="1">
    <source>
        <dbReference type="SAM" id="MobiDB-lite"/>
    </source>
</evidence>
<feature type="region of interest" description="Disordered" evidence="1">
    <location>
        <begin position="209"/>
        <end position="260"/>
    </location>
</feature>
<dbReference type="GO" id="GO:0009986">
    <property type="term" value="C:cell surface"/>
    <property type="evidence" value="ECO:0007669"/>
    <property type="project" value="TreeGrafter"/>
</dbReference>
<feature type="domain" description="Fibronectin type-III" evidence="2">
    <location>
        <begin position="298"/>
        <end position="406"/>
    </location>
</feature>
<dbReference type="Gene3D" id="2.60.40.10">
    <property type="entry name" value="Immunoglobulins"/>
    <property type="match status" value="2"/>
</dbReference>
<dbReference type="AlphaFoldDB" id="A0A4Z2B7A4"/>
<dbReference type="GO" id="GO:0030182">
    <property type="term" value="P:neuron differentiation"/>
    <property type="evidence" value="ECO:0007669"/>
    <property type="project" value="TreeGrafter"/>
</dbReference>
<keyword evidence="4" id="KW-1185">Reference proteome</keyword>
<organism evidence="3 4">
    <name type="scientific">Takifugu bimaculatus</name>
    <dbReference type="NCBI Taxonomy" id="433685"/>
    <lineage>
        <taxon>Eukaryota</taxon>
        <taxon>Metazoa</taxon>
        <taxon>Chordata</taxon>
        <taxon>Craniata</taxon>
        <taxon>Vertebrata</taxon>
        <taxon>Euteleostomi</taxon>
        <taxon>Actinopterygii</taxon>
        <taxon>Neopterygii</taxon>
        <taxon>Teleostei</taxon>
        <taxon>Neoteleostei</taxon>
        <taxon>Acanthomorphata</taxon>
        <taxon>Eupercaria</taxon>
        <taxon>Tetraodontiformes</taxon>
        <taxon>Tetradontoidea</taxon>
        <taxon>Tetraodontidae</taxon>
        <taxon>Takifugu</taxon>
    </lineage>
</organism>
<dbReference type="SMART" id="SM00060">
    <property type="entry name" value="FN3"/>
    <property type="match status" value="2"/>
</dbReference>
<evidence type="ECO:0000259" key="2">
    <source>
        <dbReference type="PROSITE" id="PS50853"/>
    </source>
</evidence>
<dbReference type="PANTHER" id="PTHR14131:SF7">
    <property type="entry name" value="ANOSMIN 1B"/>
    <property type="match status" value="1"/>
</dbReference>
<evidence type="ECO:0000313" key="3">
    <source>
        <dbReference type="EMBL" id="TNM88261.1"/>
    </source>
</evidence>
<feature type="compositionally biased region" description="Basic and acidic residues" evidence="1">
    <location>
        <begin position="143"/>
        <end position="153"/>
    </location>
</feature>
<evidence type="ECO:0000313" key="4">
    <source>
        <dbReference type="Proteomes" id="UP000516260"/>
    </source>
</evidence>
<dbReference type="EMBL" id="SWLE01000019">
    <property type="protein sequence ID" value="TNM88261.1"/>
    <property type="molecule type" value="Genomic_DNA"/>
</dbReference>
<dbReference type="PANTHER" id="PTHR14131">
    <property type="entry name" value="ANOSMIN"/>
    <property type="match status" value="1"/>
</dbReference>
<dbReference type="Proteomes" id="UP000516260">
    <property type="component" value="Chromosome 6"/>
</dbReference>
<dbReference type="InterPro" id="IPR003961">
    <property type="entry name" value="FN3_dom"/>
</dbReference>
<feature type="region of interest" description="Disordered" evidence="1">
    <location>
        <begin position="130"/>
        <end position="154"/>
    </location>
</feature>
<dbReference type="InterPro" id="IPR042447">
    <property type="entry name" value="Anosmin-1"/>
</dbReference>
<accession>A0A4Z2B7A4</accession>
<proteinExistence type="predicted"/>